<dbReference type="RefSeq" id="WP_306053166.1">
    <property type="nucleotide sequence ID" value="NZ_CP120997.1"/>
</dbReference>
<dbReference type="EMBL" id="CP120997">
    <property type="protein sequence ID" value="WLQ33465.1"/>
    <property type="molecule type" value="Genomic_DNA"/>
</dbReference>
<dbReference type="InterPro" id="IPR040547">
    <property type="entry name" value="CdiI"/>
</dbReference>
<dbReference type="Proteomes" id="UP001239522">
    <property type="component" value="Chromosome"/>
</dbReference>
<accession>A0ABY9HG14</accession>
<dbReference type="Pfam" id="PF18616">
    <property type="entry name" value="CdiI_3"/>
    <property type="match status" value="1"/>
</dbReference>
<name>A0ABY9HG14_9ACTN</name>
<evidence type="ECO:0000313" key="2">
    <source>
        <dbReference type="Proteomes" id="UP001239522"/>
    </source>
</evidence>
<evidence type="ECO:0000313" key="1">
    <source>
        <dbReference type="EMBL" id="WLQ33465.1"/>
    </source>
</evidence>
<dbReference type="CDD" id="cd20691">
    <property type="entry name" value="CdiI_EC536-like"/>
    <property type="match status" value="1"/>
</dbReference>
<keyword evidence="2" id="KW-1185">Reference proteome</keyword>
<gene>
    <name evidence="1" type="ORF">P8A18_08370</name>
</gene>
<sequence length="144" mass="15480">MGPLLHLDRTLDDLDPPRRPAPPSATTHLARKVRALRRVPLGELRPADLCTLVSQQVALPYVVPLAVRLLLEEPLIDAYFYEGDLLLATVGVPATVWALLPDLADQLRAVVSALPGSACAGLPRGAEDEITRFLAGGQRNSCTT</sequence>
<proteinExistence type="predicted"/>
<organism evidence="1 2">
    <name type="scientific">Streptomyces castrisilvae</name>
    <dbReference type="NCBI Taxonomy" id="3033811"/>
    <lineage>
        <taxon>Bacteria</taxon>
        <taxon>Bacillati</taxon>
        <taxon>Actinomycetota</taxon>
        <taxon>Actinomycetes</taxon>
        <taxon>Kitasatosporales</taxon>
        <taxon>Streptomycetaceae</taxon>
        <taxon>Streptomyces</taxon>
    </lineage>
</organism>
<reference evidence="1 2" key="1">
    <citation type="submission" date="2023-03" db="EMBL/GenBank/DDBJ databases">
        <title>Isolation and description of six Streptomyces strains from soil environments, able to metabolize different microbial glucans.</title>
        <authorList>
            <person name="Widen T."/>
            <person name="Larsbrink J."/>
        </authorList>
    </citation>
    <scope>NUCLEOTIDE SEQUENCE [LARGE SCALE GENOMIC DNA]</scope>
    <source>
        <strain evidence="1 2">Mut1</strain>
    </source>
</reference>
<protein>
    <submittedName>
        <fullName evidence="1">Contact-dependent growth inhibition system immunity protein</fullName>
    </submittedName>
</protein>